<keyword evidence="3" id="KW-0597">Phosphoprotein</keyword>
<evidence type="ECO:0000256" key="6">
    <source>
        <dbReference type="SAM" id="Phobius"/>
    </source>
</evidence>
<dbReference type="PANTHER" id="PTHR43547">
    <property type="entry name" value="TWO-COMPONENT HISTIDINE KINASE"/>
    <property type="match status" value="1"/>
</dbReference>
<dbReference type="PANTHER" id="PTHR43547:SF2">
    <property type="entry name" value="HYBRID SIGNAL TRANSDUCTION HISTIDINE KINASE C"/>
    <property type="match status" value="1"/>
</dbReference>
<proteinExistence type="predicted"/>
<dbReference type="PROSITE" id="PS50109">
    <property type="entry name" value="HIS_KIN"/>
    <property type="match status" value="1"/>
</dbReference>
<evidence type="ECO:0000256" key="3">
    <source>
        <dbReference type="ARBA" id="ARBA00022553"/>
    </source>
</evidence>
<evidence type="ECO:0000313" key="9">
    <source>
        <dbReference type="Proteomes" id="UP000824024"/>
    </source>
</evidence>
<comment type="catalytic activity">
    <reaction evidence="1">
        <text>ATP + protein L-histidine = ADP + protein N-phospho-L-histidine.</text>
        <dbReference type="EC" id="2.7.13.3"/>
    </reaction>
</comment>
<dbReference type="InterPro" id="IPR003594">
    <property type="entry name" value="HATPase_dom"/>
</dbReference>
<dbReference type="GO" id="GO:0000155">
    <property type="term" value="F:phosphorelay sensor kinase activity"/>
    <property type="evidence" value="ECO:0007669"/>
    <property type="project" value="TreeGrafter"/>
</dbReference>
<dbReference type="SUPFAM" id="SSF55874">
    <property type="entry name" value="ATPase domain of HSP90 chaperone/DNA topoisomerase II/histidine kinase"/>
    <property type="match status" value="1"/>
</dbReference>
<keyword evidence="6" id="KW-1133">Transmembrane helix</keyword>
<name>A0A9D2IGB6_9FIRM</name>
<evidence type="ECO:0000259" key="7">
    <source>
        <dbReference type="PROSITE" id="PS50109"/>
    </source>
</evidence>
<protein>
    <recommendedName>
        <fullName evidence="2">histidine kinase</fullName>
        <ecNumber evidence="2">2.7.13.3</ecNumber>
    </recommendedName>
</protein>
<sequence length="305" mass="35487">CLLKERHMEAFRPKILIAFLVLIPIWCTLMTTLPVQLFQLGSFAKLWQANLLAVCLLTGFYIYHLFHKGIFGNRLKHETFEWDSRIRAINESTQFIRHAIKNEMIKIEWCARNLAELEDAEHTRYADIIMSSSNHLKEYLERLSKYSGEIHLDIKEYPLSLLLEENLRDMLRLYPDIRIFSHVDDSETLFCDRIHFYEIINNLFQNAADAMNRKGSIHIACLKDSKHKKTIVSIQDDGPGLNSQQLQKLFDAYYTTKNTNIHTGLGLYYCKNVMLKHKGSISAESIPGHGTVFLLTFPSIPPKRR</sequence>
<feature type="transmembrane region" description="Helical" evidence="6">
    <location>
        <begin position="15"/>
        <end position="35"/>
    </location>
</feature>
<evidence type="ECO:0000256" key="1">
    <source>
        <dbReference type="ARBA" id="ARBA00000085"/>
    </source>
</evidence>
<evidence type="ECO:0000256" key="2">
    <source>
        <dbReference type="ARBA" id="ARBA00012438"/>
    </source>
</evidence>
<evidence type="ECO:0000256" key="4">
    <source>
        <dbReference type="ARBA" id="ARBA00022777"/>
    </source>
</evidence>
<dbReference type="PRINTS" id="PR00344">
    <property type="entry name" value="BCTRLSENSOR"/>
</dbReference>
<comment type="caution">
    <text evidence="8">The sequence shown here is derived from an EMBL/GenBank/DDBJ whole genome shotgun (WGS) entry which is preliminary data.</text>
</comment>
<dbReference type="Gene3D" id="3.30.565.10">
    <property type="entry name" value="Histidine kinase-like ATPase, C-terminal domain"/>
    <property type="match status" value="1"/>
</dbReference>
<dbReference type="Proteomes" id="UP000824024">
    <property type="component" value="Unassembled WGS sequence"/>
</dbReference>
<reference evidence="8" key="2">
    <citation type="submission" date="2021-04" db="EMBL/GenBank/DDBJ databases">
        <authorList>
            <person name="Gilroy R."/>
        </authorList>
    </citation>
    <scope>NUCLEOTIDE SEQUENCE</scope>
    <source>
        <strain evidence="8">CHK192-9172</strain>
    </source>
</reference>
<gene>
    <name evidence="8" type="ORF">IAA08_09945</name>
</gene>
<evidence type="ECO:0000313" key="8">
    <source>
        <dbReference type="EMBL" id="HIZ08244.1"/>
    </source>
</evidence>
<keyword evidence="6" id="KW-0472">Membrane</keyword>
<dbReference type="InterPro" id="IPR005467">
    <property type="entry name" value="His_kinase_dom"/>
</dbReference>
<reference evidence="8" key="1">
    <citation type="journal article" date="2021" name="PeerJ">
        <title>Extensive microbial diversity within the chicken gut microbiome revealed by metagenomics and culture.</title>
        <authorList>
            <person name="Gilroy R."/>
            <person name="Ravi A."/>
            <person name="Getino M."/>
            <person name="Pursley I."/>
            <person name="Horton D.L."/>
            <person name="Alikhan N.F."/>
            <person name="Baker D."/>
            <person name="Gharbi K."/>
            <person name="Hall N."/>
            <person name="Watson M."/>
            <person name="Adriaenssens E.M."/>
            <person name="Foster-Nyarko E."/>
            <person name="Jarju S."/>
            <person name="Secka A."/>
            <person name="Antonio M."/>
            <person name="Oren A."/>
            <person name="Chaudhuri R.R."/>
            <person name="La Ragione R."/>
            <person name="Hildebrand F."/>
            <person name="Pallen M.J."/>
        </authorList>
    </citation>
    <scope>NUCLEOTIDE SEQUENCE</scope>
    <source>
        <strain evidence="8">CHK192-9172</strain>
    </source>
</reference>
<dbReference type="InterPro" id="IPR036890">
    <property type="entry name" value="HATPase_C_sf"/>
</dbReference>
<feature type="transmembrane region" description="Helical" evidence="6">
    <location>
        <begin position="47"/>
        <end position="66"/>
    </location>
</feature>
<feature type="domain" description="Histidine kinase" evidence="7">
    <location>
        <begin position="95"/>
        <end position="301"/>
    </location>
</feature>
<keyword evidence="4 8" id="KW-0418">Kinase</keyword>
<organism evidence="8 9">
    <name type="scientific">Candidatus Eubacterium avistercoris</name>
    <dbReference type="NCBI Taxonomy" id="2838567"/>
    <lineage>
        <taxon>Bacteria</taxon>
        <taxon>Bacillati</taxon>
        <taxon>Bacillota</taxon>
        <taxon>Clostridia</taxon>
        <taxon>Eubacteriales</taxon>
        <taxon>Eubacteriaceae</taxon>
        <taxon>Eubacterium</taxon>
    </lineage>
</organism>
<dbReference type="AlphaFoldDB" id="A0A9D2IGB6"/>
<keyword evidence="6" id="KW-0812">Transmembrane</keyword>
<dbReference type="InterPro" id="IPR004358">
    <property type="entry name" value="Sig_transdc_His_kin-like_C"/>
</dbReference>
<dbReference type="SMART" id="SM00387">
    <property type="entry name" value="HATPase_c"/>
    <property type="match status" value="1"/>
</dbReference>
<dbReference type="EMBL" id="DXCH01000269">
    <property type="protein sequence ID" value="HIZ08244.1"/>
    <property type="molecule type" value="Genomic_DNA"/>
</dbReference>
<dbReference type="EC" id="2.7.13.3" evidence="2"/>
<dbReference type="Pfam" id="PF02518">
    <property type="entry name" value="HATPase_c"/>
    <property type="match status" value="1"/>
</dbReference>
<evidence type="ECO:0000256" key="5">
    <source>
        <dbReference type="ARBA" id="ARBA00023012"/>
    </source>
</evidence>
<feature type="non-terminal residue" evidence="8">
    <location>
        <position position="1"/>
    </location>
</feature>
<keyword evidence="4 8" id="KW-0808">Transferase</keyword>
<keyword evidence="5" id="KW-0902">Two-component regulatory system</keyword>
<accession>A0A9D2IGB6</accession>